<comment type="caution">
    <text evidence="15">The sequence shown here is derived from an EMBL/GenBank/DDBJ whole genome shotgun (WGS) entry which is preliminary data.</text>
</comment>
<keyword evidence="16" id="KW-1185">Reference proteome</keyword>
<feature type="domain" description="WWE" evidence="14">
    <location>
        <begin position="1"/>
        <end position="74"/>
    </location>
</feature>
<dbReference type="InterPro" id="IPR013083">
    <property type="entry name" value="Znf_RING/FYVE/PHD"/>
</dbReference>
<dbReference type="InterPro" id="IPR001841">
    <property type="entry name" value="Znf_RING"/>
</dbReference>
<evidence type="ECO:0000256" key="6">
    <source>
        <dbReference type="ARBA" id="ARBA00022737"/>
    </source>
</evidence>
<keyword evidence="8 11" id="KW-0862">Zinc</keyword>
<dbReference type="Gene3D" id="3.30.40.10">
    <property type="entry name" value="Zinc/RING finger domain, C3HC4 (zinc finger)"/>
    <property type="match status" value="1"/>
</dbReference>
<dbReference type="InterPro" id="IPR004170">
    <property type="entry name" value="WWE_dom"/>
</dbReference>
<dbReference type="PROSITE" id="PS50089">
    <property type="entry name" value="ZF_RING_2"/>
    <property type="match status" value="1"/>
</dbReference>
<evidence type="ECO:0000259" key="13">
    <source>
        <dbReference type="PROSITE" id="PS50089"/>
    </source>
</evidence>
<feature type="domain" description="WWE" evidence="14">
    <location>
        <begin position="75"/>
        <end position="154"/>
    </location>
</feature>
<reference evidence="15" key="1">
    <citation type="submission" date="2019-08" db="EMBL/GenBank/DDBJ databases">
        <title>The genome of the North American firefly Photinus pyralis.</title>
        <authorList>
            <consortium name="Photinus pyralis genome working group"/>
            <person name="Fallon T.R."/>
            <person name="Sander Lower S.E."/>
            <person name="Weng J.-K."/>
        </authorList>
    </citation>
    <scope>NUCLEOTIDE SEQUENCE</scope>
    <source>
        <strain evidence="15">TRF0915ILg1</strain>
        <tissue evidence="15">Whole body</tissue>
    </source>
</reference>
<keyword evidence="5 11" id="KW-0479">Metal-binding</keyword>
<dbReference type="SMART" id="SM00678">
    <property type="entry name" value="WWE"/>
    <property type="match status" value="2"/>
</dbReference>
<organism evidence="15 16">
    <name type="scientific">Ignelater luminosus</name>
    <name type="common">Cucubano</name>
    <name type="synonym">Pyrophorus luminosus</name>
    <dbReference type="NCBI Taxonomy" id="2038154"/>
    <lineage>
        <taxon>Eukaryota</taxon>
        <taxon>Metazoa</taxon>
        <taxon>Ecdysozoa</taxon>
        <taxon>Arthropoda</taxon>
        <taxon>Hexapoda</taxon>
        <taxon>Insecta</taxon>
        <taxon>Pterygota</taxon>
        <taxon>Neoptera</taxon>
        <taxon>Endopterygota</taxon>
        <taxon>Coleoptera</taxon>
        <taxon>Polyphaga</taxon>
        <taxon>Elateriformia</taxon>
        <taxon>Elateroidea</taxon>
        <taxon>Elateridae</taxon>
        <taxon>Agrypninae</taxon>
        <taxon>Pyrophorini</taxon>
        <taxon>Ignelater</taxon>
    </lineage>
</organism>
<dbReference type="UniPathway" id="UPA00143"/>
<evidence type="ECO:0000256" key="3">
    <source>
        <dbReference type="ARBA" id="ARBA00009413"/>
    </source>
</evidence>
<dbReference type="GO" id="GO:0005737">
    <property type="term" value="C:cytoplasm"/>
    <property type="evidence" value="ECO:0007669"/>
    <property type="project" value="UniProtKB-SubCell"/>
</dbReference>
<evidence type="ECO:0000259" key="14">
    <source>
        <dbReference type="PROSITE" id="PS50918"/>
    </source>
</evidence>
<evidence type="ECO:0000256" key="5">
    <source>
        <dbReference type="ARBA" id="ARBA00022723"/>
    </source>
</evidence>
<dbReference type="SUPFAM" id="SSF117839">
    <property type="entry name" value="WWE domain"/>
    <property type="match status" value="2"/>
</dbReference>
<evidence type="ECO:0000256" key="8">
    <source>
        <dbReference type="ARBA" id="ARBA00022833"/>
    </source>
</evidence>
<dbReference type="CDD" id="cd16448">
    <property type="entry name" value="RING-H2"/>
    <property type="match status" value="1"/>
</dbReference>
<feature type="compositionally biased region" description="Polar residues" evidence="12">
    <location>
        <begin position="253"/>
        <end position="262"/>
    </location>
</feature>
<proteinExistence type="inferred from homology"/>
<dbReference type="EMBL" id="VTPC01004187">
    <property type="protein sequence ID" value="KAF2897413.1"/>
    <property type="molecule type" value="Genomic_DNA"/>
</dbReference>
<dbReference type="PROSITE" id="PS50918">
    <property type="entry name" value="WWE"/>
    <property type="match status" value="2"/>
</dbReference>
<dbReference type="PANTHER" id="PTHR12622">
    <property type="entry name" value="DELTEX-RELATED"/>
    <property type="match status" value="1"/>
</dbReference>
<protein>
    <recommendedName>
        <fullName evidence="11">E3 ubiquitin-protein ligase</fullName>
        <ecNumber evidence="11">2.3.2.27</ecNumber>
    </recommendedName>
</protein>
<dbReference type="InterPro" id="IPR037197">
    <property type="entry name" value="WWE_dom_sf"/>
</dbReference>
<gene>
    <name evidence="15" type="ORF">ILUMI_08767</name>
</gene>
<comment type="similarity">
    <text evidence="3 11">Belongs to the Deltex family.</text>
</comment>
<evidence type="ECO:0000256" key="1">
    <source>
        <dbReference type="ARBA" id="ARBA00000900"/>
    </source>
</evidence>
<comment type="catalytic activity">
    <reaction evidence="1 11">
        <text>S-ubiquitinyl-[E2 ubiquitin-conjugating enzyme]-L-cysteine + [acceptor protein]-L-lysine = [E2 ubiquitin-conjugating enzyme]-L-cysteine + N(6)-ubiquitinyl-[acceptor protein]-L-lysine.</text>
        <dbReference type="EC" id="2.3.2.27"/>
    </reaction>
</comment>
<dbReference type="SMART" id="SM00184">
    <property type="entry name" value="RING"/>
    <property type="match status" value="1"/>
</dbReference>
<sequence>MSGHAVVVWEWENRNGYWKPYSPAVTQHLERANAKQLTRVILSDADPSLLNYYVNLRSLTQELEDSDVVVRVRRKCYPPTSPAGKGAKWECAVDNGTEWQVFDMDIQCLIEEAWARGDQTIDMSKTHLGFPYIINFSNLTLRWLTNGRLRSVRRVKQAPYPLVKVRLEELAVVTGRRSSDIRKSCRNTEQSSSPTKSNTNAMVNSADGNVNVKKQIVNKKKSSSKTKSSNETSTSNLARTILHNLNIFGHKSCNNVQNQSSENKSHKESLLDADSSSTKSGRRPSLDTVSTYLSQESRESQATASTADLLNCSASSDDGAVDAEDLPSIVGVDSASAIISRFVRVSQPNEWAPRQPCPSCREQLKPSRVVVALPCNHVVHLDCVNHVLKHQQATGSKLHVQCVVCGCVYGEKHGNQPPGSMEWCIIDRSLPGHPNYRTIQIVYNIQSGIQSSDHPNPGREYYAVGFPRVAYLPDSSKGRKALRLLNIAWQRRLVFTVSRSHTTGCEDVVAWNLPHKTEVGPSNSGHGYPDPGYLNRLLRELEALGVTEDTPRC</sequence>
<name>A0A8K0D125_IGNLU</name>
<keyword evidence="7 10" id="KW-0863">Zinc-finger</keyword>
<dbReference type="InterPro" id="IPR018123">
    <property type="entry name" value="WWE-dom_subgr"/>
</dbReference>
<dbReference type="Pfam" id="PF02825">
    <property type="entry name" value="WWE"/>
    <property type="match status" value="2"/>
</dbReference>
<evidence type="ECO:0000256" key="2">
    <source>
        <dbReference type="ARBA" id="ARBA00004906"/>
    </source>
</evidence>
<dbReference type="InterPro" id="IPR039396">
    <property type="entry name" value="Deltex_C"/>
</dbReference>
<feature type="compositionally biased region" description="Polar residues" evidence="12">
    <location>
        <begin position="187"/>
        <end position="208"/>
    </location>
</feature>
<dbReference type="Pfam" id="PF18102">
    <property type="entry name" value="DTC"/>
    <property type="match status" value="1"/>
</dbReference>
<dbReference type="InterPro" id="IPR039399">
    <property type="entry name" value="Deltex_C_sf"/>
</dbReference>
<feature type="compositionally biased region" description="Low complexity" evidence="12">
    <location>
        <begin position="225"/>
        <end position="236"/>
    </location>
</feature>
<keyword evidence="6" id="KW-0677">Repeat</keyword>
<dbReference type="GO" id="GO:0016567">
    <property type="term" value="P:protein ubiquitination"/>
    <property type="evidence" value="ECO:0007669"/>
    <property type="project" value="UniProtKB-UniRule"/>
</dbReference>
<comment type="subcellular location">
    <subcellularLocation>
        <location evidence="11">Cytoplasm</location>
    </subcellularLocation>
</comment>
<dbReference type="Gene3D" id="3.30.390.130">
    <property type="match status" value="1"/>
</dbReference>
<comment type="pathway">
    <text evidence="2 11">Protein modification; protein ubiquitination.</text>
</comment>
<dbReference type="InterPro" id="IPR039398">
    <property type="entry name" value="Deltex_fam"/>
</dbReference>
<keyword evidence="4 11" id="KW-0808">Transferase</keyword>
<dbReference type="CDD" id="cd09633">
    <property type="entry name" value="Deltex_C"/>
    <property type="match status" value="1"/>
</dbReference>
<evidence type="ECO:0000313" key="16">
    <source>
        <dbReference type="Proteomes" id="UP000801492"/>
    </source>
</evidence>
<dbReference type="AlphaFoldDB" id="A0A8K0D125"/>
<evidence type="ECO:0000256" key="4">
    <source>
        <dbReference type="ARBA" id="ARBA00022679"/>
    </source>
</evidence>
<feature type="region of interest" description="Disordered" evidence="12">
    <location>
        <begin position="179"/>
        <end position="236"/>
    </location>
</feature>
<feature type="region of interest" description="Disordered" evidence="12">
    <location>
        <begin position="253"/>
        <end position="306"/>
    </location>
</feature>
<accession>A0A8K0D125</accession>
<evidence type="ECO:0000256" key="9">
    <source>
        <dbReference type="ARBA" id="ARBA00022976"/>
    </source>
</evidence>
<dbReference type="Proteomes" id="UP000801492">
    <property type="component" value="Unassembled WGS sequence"/>
</dbReference>
<feature type="compositionally biased region" description="Polar residues" evidence="12">
    <location>
        <begin position="287"/>
        <end position="306"/>
    </location>
</feature>
<feature type="domain" description="RING-type" evidence="13">
    <location>
        <begin position="357"/>
        <end position="405"/>
    </location>
</feature>
<keyword evidence="11" id="KW-0963">Cytoplasm</keyword>
<evidence type="ECO:0000256" key="12">
    <source>
        <dbReference type="SAM" id="MobiDB-lite"/>
    </source>
</evidence>
<dbReference type="SUPFAM" id="SSF57850">
    <property type="entry name" value="RING/U-box"/>
    <property type="match status" value="1"/>
</dbReference>
<dbReference type="Gene3D" id="3.30.720.50">
    <property type="match status" value="2"/>
</dbReference>
<evidence type="ECO:0000256" key="7">
    <source>
        <dbReference type="ARBA" id="ARBA00022771"/>
    </source>
</evidence>
<evidence type="ECO:0000256" key="11">
    <source>
        <dbReference type="RuleBase" id="RU367105"/>
    </source>
</evidence>
<dbReference type="GO" id="GO:0008270">
    <property type="term" value="F:zinc ion binding"/>
    <property type="evidence" value="ECO:0007669"/>
    <property type="project" value="UniProtKB-KW"/>
</dbReference>
<dbReference type="OrthoDB" id="2449614at2759"/>
<evidence type="ECO:0000313" key="15">
    <source>
        <dbReference type="EMBL" id="KAF2897413.1"/>
    </source>
</evidence>
<dbReference type="EC" id="2.3.2.27" evidence="11"/>
<dbReference type="GO" id="GO:0061630">
    <property type="term" value="F:ubiquitin protein ligase activity"/>
    <property type="evidence" value="ECO:0007669"/>
    <property type="project" value="UniProtKB-UniRule"/>
</dbReference>
<keyword evidence="9" id="KW-0914">Notch signaling pathway</keyword>
<evidence type="ECO:0000256" key="10">
    <source>
        <dbReference type="PROSITE-ProRule" id="PRU00175"/>
    </source>
</evidence>
<dbReference type="GO" id="GO:0007219">
    <property type="term" value="P:Notch signaling pathway"/>
    <property type="evidence" value="ECO:0007669"/>
    <property type="project" value="UniProtKB-KW"/>
</dbReference>